<evidence type="ECO:0000256" key="6">
    <source>
        <dbReference type="ARBA" id="ARBA00023136"/>
    </source>
</evidence>
<evidence type="ECO:0000313" key="8">
    <source>
        <dbReference type="EMBL" id="MBB5078949.1"/>
    </source>
</evidence>
<protein>
    <submittedName>
        <fullName evidence="8">Putative oxidoreductase</fullName>
    </submittedName>
</protein>
<keyword evidence="5 7" id="KW-1133">Transmembrane helix</keyword>
<evidence type="ECO:0000256" key="1">
    <source>
        <dbReference type="ARBA" id="ARBA00004651"/>
    </source>
</evidence>
<evidence type="ECO:0000256" key="7">
    <source>
        <dbReference type="SAM" id="Phobius"/>
    </source>
</evidence>
<dbReference type="GO" id="GO:0005886">
    <property type="term" value="C:plasma membrane"/>
    <property type="evidence" value="ECO:0007669"/>
    <property type="project" value="UniProtKB-SubCell"/>
</dbReference>
<reference evidence="8 9" key="1">
    <citation type="submission" date="2020-08" db="EMBL/GenBank/DDBJ databases">
        <title>Genomic Encyclopedia of Type Strains, Phase IV (KMG-IV): sequencing the most valuable type-strain genomes for metagenomic binning, comparative biology and taxonomic classification.</title>
        <authorList>
            <person name="Goeker M."/>
        </authorList>
    </citation>
    <scope>NUCLEOTIDE SEQUENCE [LARGE SCALE GENOMIC DNA]</scope>
    <source>
        <strain evidence="8 9">DSM 45385</strain>
    </source>
</reference>
<dbReference type="PANTHER" id="PTHR33452">
    <property type="entry name" value="OXIDOREDUCTASE CATD-RELATED"/>
    <property type="match status" value="1"/>
</dbReference>
<gene>
    <name evidence="8" type="ORF">HNR40_004435</name>
</gene>
<feature type="transmembrane region" description="Helical" evidence="7">
    <location>
        <begin position="74"/>
        <end position="92"/>
    </location>
</feature>
<accession>A0A7W8A4N0</accession>
<evidence type="ECO:0000256" key="3">
    <source>
        <dbReference type="ARBA" id="ARBA00022475"/>
    </source>
</evidence>
<keyword evidence="4 7" id="KW-0812">Transmembrane</keyword>
<dbReference type="EMBL" id="JACHIN010000005">
    <property type="protein sequence ID" value="MBB5078949.1"/>
    <property type="molecule type" value="Genomic_DNA"/>
</dbReference>
<keyword evidence="3" id="KW-1003">Cell membrane</keyword>
<name>A0A7W8A4N0_9ACTN</name>
<feature type="transmembrane region" description="Helical" evidence="7">
    <location>
        <begin position="131"/>
        <end position="153"/>
    </location>
</feature>
<evidence type="ECO:0000256" key="2">
    <source>
        <dbReference type="ARBA" id="ARBA00006679"/>
    </source>
</evidence>
<organism evidence="8 9">
    <name type="scientific">Nonomuraea endophytica</name>
    <dbReference type="NCBI Taxonomy" id="714136"/>
    <lineage>
        <taxon>Bacteria</taxon>
        <taxon>Bacillati</taxon>
        <taxon>Actinomycetota</taxon>
        <taxon>Actinomycetes</taxon>
        <taxon>Streptosporangiales</taxon>
        <taxon>Streptosporangiaceae</taxon>
        <taxon>Nonomuraea</taxon>
    </lineage>
</organism>
<comment type="caution">
    <text evidence="8">The sequence shown here is derived from an EMBL/GenBank/DDBJ whole genome shotgun (WGS) entry which is preliminary data.</text>
</comment>
<comment type="subcellular location">
    <subcellularLocation>
        <location evidence="1">Cell membrane</location>
        <topology evidence="1">Multi-pass membrane protein</topology>
    </subcellularLocation>
</comment>
<dbReference type="PANTHER" id="PTHR33452:SF1">
    <property type="entry name" value="INNER MEMBRANE PROTEIN YPHA-RELATED"/>
    <property type="match status" value="1"/>
</dbReference>
<feature type="transmembrane region" description="Helical" evidence="7">
    <location>
        <begin position="104"/>
        <end position="125"/>
    </location>
</feature>
<dbReference type="AlphaFoldDB" id="A0A7W8A4N0"/>
<dbReference type="Pfam" id="PF07681">
    <property type="entry name" value="DoxX"/>
    <property type="match status" value="1"/>
</dbReference>
<evidence type="ECO:0000256" key="4">
    <source>
        <dbReference type="ARBA" id="ARBA00022692"/>
    </source>
</evidence>
<sequence>MDIGLLILRLAVGLVMAYHGTEKLFGWWGADGLKGAAAFFGRMGYRPPLLMAAVAGLAETAGGLLLAAGALTPLAVLMLAGTFANIVILHLPNGLSRRRNGFEYELVLLAATCCLAFTGPGALAVDALLGLSLAGATWGAALVGAGLLAGVVVSASRTRKVSAGPAGAP</sequence>
<comment type="similarity">
    <text evidence="2">Belongs to the DoxX family.</text>
</comment>
<dbReference type="InterPro" id="IPR032808">
    <property type="entry name" value="DoxX"/>
</dbReference>
<keyword evidence="9" id="KW-1185">Reference proteome</keyword>
<evidence type="ECO:0000313" key="9">
    <source>
        <dbReference type="Proteomes" id="UP000568380"/>
    </source>
</evidence>
<keyword evidence="6 7" id="KW-0472">Membrane</keyword>
<dbReference type="Proteomes" id="UP000568380">
    <property type="component" value="Unassembled WGS sequence"/>
</dbReference>
<proteinExistence type="inferred from homology"/>
<evidence type="ECO:0000256" key="5">
    <source>
        <dbReference type="ARBA" id="ARBA00022989"/>
    </source>
</evidence>
<dbReference type="RefSeq" id="WP_221340632.1">
    <property type="nucleotide sequence ID" value="NZ_JACHIN010000005.1"/>
</dbReference>
<dbReference type="InterPro" id="IPR051907">
    <property type="entry name" value="DoxX-like_oxidoreductase"/>
</dbReference>